<dbReference type="Proteomes" id="UP000824120">
    <property type="component" value="Chromosome 5"/>
</dbReference>
<proteinExistence type="predicted"/>
<name>A0A9J5YXB5_SOLCO</name>
<sequence>MKFSKEEIVLSFGAVTSHLSTPRFTSDIQKAADPFVLSGQKNGQRIQSIYNMLYNSLNPFLFVGATLFLNRSILTCDERLKILGLIFLTSLFNLIRVRKSVTTKLFDLQRFNIFNLNTYEHLISETIVLIELEQANADVDVVNGVENLIFEPYGFGTVTLHLSTPRFSSDIQQAVDPFVLLIDLDKRMGNKSVATKLFDLQMFNIFNLNTYEYLISETIVLRELEQVNADVDVVNGVENLIFEGSVSLWIENIVESCTYFCSKSRQS</sequence>
<reference evidence="1 2" key="1">
    <citation type="submission" date="2020-09" db="EMBL/GenBank/DDBJ databases">
        <title>De no assembly of potato wild relative species, Solanum commersonii.</title>
        <authorList>
            <person name="Cho K."/>
        </authorList>
    </citation>
    <scope>NUCLEOTIDE SEQUENCE [LARGE SCALE GENOMIC DNA]</scope>
    <source>
        <strain evidence="1">LZ3.2</strain>
        <tissue evidence="1">Leaf</tissue>
    </source>
</reference>
<dbReference type="AlphaFoldDB" id="A0A9J5YXB5"/>
<keyword evidence="2" id="KW-1185">Reference proteome</keyword>
<accession>A0A9J5YXB5</accession>
<gene>
    <name evidence="1" type="ORF">H5410_025953</name>
</gene>
<evidence type="ECO:0000313" key="2">
    <source>
        <dbReference type="Proteomes" id="UP000824120"/>
    </source>
</evidence>
<evidence type="ECO:0000313" key="1">
    <source>
        <dbReference type="EMBL" id="KAG5604461.1"/>
    </source>
</evidence>
<organism evidence="1 2">
    <name type="scientific">Solanum commersonii</name>
    <name type="common">Commerson's wild potato</name>
    <name type="synonym">Commerson's nightshade</name>
    <dbReference type="NCBI Taxonomy" id="4109"/>
    <lineage>
        <taxon>Eukaryota</taxon>
        <taxon>Viridiplantae</taxon>
        <taxon>Streptophyta</taxon>
        <taxon>Embryophyta</taxon>
        <taxon>Tracheophyta</taxon>
        <taxon>Spermatophyta</taxon>
        <taxon>Magnoliopsida</taxon>
        <taxon>eudicotyledons</taxon>
        <taxon>Gunneridae</taxon>
        <taxon>Pentapetalae</taxon>
        <taxon>asterids</taxon>
        <taxon>lamiids</taxon>
        <taxon>Solanales</taxon>
        <taxon>Solanaceae</taxon>
        <taxon>Solanoideae</taxon>
        <taxon>Solaneae</taxon>
        <taxon>Solanum</taxon>
    </lineage>
</organism>
<comment type="caution">
    <text evidence="1">The sequence shown here is derived from an EMBL/GenBank/DDBJ whole genome shotgun (WGS) entry which is preliminary data.</text>
</comment>
<dbReference type="EMBL" id="JACXVP010000005">
    <property type="protein sequence ID" value="KAG5604461.1"/>
    <property type="molecule type" value="Genomic_DNA"/>
</dbReference>
<protein>
    <submittedName>
        <fullName evidence="1">Uncharacterized protein</fullName>
    </submittedName>
</protein>